<dbReference type="EMBL" id="LT629757">
    <property type="protein sequence ID" value="SDT09591.1"/>
    <property type="molecule type" value="Genomic_DNA"/>
</dbReference>
<evidence type="ECO:0000313" key="1">
    <source>
        <dbReference type="EMBL" id="SDT09591.1"/>
    </source>
</evidence>
<accession>A0A1H1XKJ1</accession>
<sequence>MTFTYRDLRAPRVAEALAALPPDASRGRLEREREALATDGWAVADRTLLVVTADWLWRTSEVAGSLLAAVGGDPVTAALGGAPLLDEAQASAVEALGSGPGPAPVGYLDRVREAVDGDEAVVTELVHAALADWLEGDRVYPLDDVGVLLPLRLETLFDGPATELNDDPDRWKLSLRVVPDEASVRRDDAHVSAGELAGVRRFWAAARRPGAFDPAWLDSDAAGVAWAQLCRQVAPERAAWLLTVLEPVVDGDALVVEPPAGMPEAPQPNRIGGLPAQLTVWAVTRDQDRLPVGRLPMDPDATIDPDALVIALPDQADTAREAWWSSWTTAVAVGLGGEWLLDVGVTPESLDALFVLGLGDDTPDEHLRAQVDAGELGVLRLGAPTNTVHGAPAADLALDADGWRSVARARLAGTRDDTVGRTIEQHLTGSNGVLPSFPGAGVPDDTQDSKRMAQALWPPLLGHWLADLWERPDDAFRVNRWAFPPVDDGVPSPADIRDVLHRDPEDPTVVLTEARFAPEGPLMPLRIGDQPYGLLPTTALSLWQAADPAQSGEQLAVEDGMAKALAALRGEWAAAARRDGNVVGASTERFMELLSREASSRSYSQRSFLPVEAWATPYQLGPDALAEFGDLARTLYGRVIDLVGTVPGTTYLTNGHSRRSRLPLVRPRRTLHRVQNREVGGRVRITRFLSLLLDADRPMDLSEVFATWWVLERGSEWQLRSLPDSLLIRLLTHAMQIDADWMRGQVGGDEALRVLRGQVEATRAITSELDQPDWNVEDRDPDTGEERFVLTIPDARRLQLERALRATIDSSAHRIDPWVTGFAWQRLQAHSSSDRHAHRLGAYGWVDGPFLGEPGPTGAGRLHTPSYDQTLAAVVLRDKFLSSEREAATSEGGRNPWQMDISSARARLAEEIADEVRLGFHVYEIVGRHVEHVVGNHQQVKALRTSPTYAMRPDRRDPHEVCNGIDALAGLLAGDPAFPLDADQTRALQTLHDALDTYGDLLVADGVVQLVGRQVDRAAETMDAAAGFSRPPTFEFLRTPPSGYQVQSLVLATVPHVDLDDVPLDAGPVRLADPSLAAFVEDVVGDAWTWRVSNRDDSSAVGQVTLADLRLTPTDTLALSEELLAELVRRHLDLPEPVLVEDHNREWLVVDAAGAELGRVHRVELEVLPATLAAMPPEDVVTLVRDHLAAPADSSVQEAVPADLRLWVVTDAHGALLGLADVGTLGATPEEVTALDVDALHRRVRLAVGVVDPEVTPPGEHLRTQHLAAALGNRPAAGRDVVQDPVAQQAIDAEVYQELADRYAALHVAGRDLVAALRASDDVSRPGLLRRALAWGITPVSRRADADALWAALLDRPPSPDATPAPDLAAAVADVLQKRLDDAPQPADLAPVADLGAPLDDHEDRKRVQHPDGVPTLAGALADLALPDGTLGITASWSRTSLIGDTALEVGATEDLDESWLTVVAAVRPALARLEALQLGLDTPLDAWSSAPGDPFLTATVAANLATRSSASVTDLEVDRRFVAAYGTPGAWAGERVAVGLVDSFSEAVPMPQRSTSAAFGFNAPAARAPQAILLAVPPVVRQRLEEDLLLQVLVETRELAHARTAHLEDLGELQSLAPTTWLQSSGPSRVRLEPYPLFTT</sequence>
<organism evidence="1 2">
    <name type="scientific">Nocardioides scoriae</name>
    <dbReference type="NCBI Taxonomy" id="642780"/>
    <lineage>
        <taxon>Bacteria</taxon>
        <taxon>Bacillati</taxon>
        <taxon>Actinomycetota</taxon>
        <taxon>Actinomycetes</taxon>
        <taxon>Propionibacteriales</taxon>
        <taxon>Nocardioidaceae</taxon>
        <taxon>Nocardioides</taxon>
    </lineage>
</organism>
<protein>
    <submittedName>
        <fullName evidence="1">Uncharacterized protein</fullName>
    </submittedName>
</protein>
<dbReference type="RefSeq" id="WP_091732355.1">
    <property type="nucleotide sequence ID" value="NZ_LT629757.1"/>
</dbReference>
<name>A0A1H1XKJ1_9ACTN</name>
<dbReference type="OrthoDB" id="9757728at2"/>
<gene>
    <name evidence="1" type="ORF">SAMN04488570_3514</name>
</gene>
<dbReference type="Proteomes" id="UP000198859">
    <property type="component" value="Chromosome I"/>
</dbReference>
<evidence type="ECO:0000313" key="2">
    <source>
        <dbReference type="Proteomes" id="UP000198859"/>
    </source>
</evidence>
<dbReference type="STRING" id="642780.SAMN04488570_3514"/>
<keyword evidence="2" id="KW-1185">Reference proteome</keyword>
<proteinExistence type="predicted"/>
<reference evidence="2" key="1">
    <citation type="submission" date="2016-10" db="EMBL/GenBank/DDBJ databases">
        <authorList>
            <person name="Varghese N."/>
            <person name="Submissions S."/>
        </authorList>
    </citation>
    <scope>NUCLEOTIDE SEQUENCE [LARGE SCALE GENOMIC DNA]</scope>
    <source>
        <strain evidence="2">DSM 22127</strain>
    </source>
</reference>